<reference evidence="1 2" key="1">
    <citation type="submission" date="2021-06" db="EMBL/GenBank/DDBJ databases">
        <title>Caerostris extrusa draft genome.</title>
        <authorList>
            <person name="Kono N."/>
            <person name="Arakawa K."/>
        </authorList>
    </citation>
    <scope>NUCLEOTIDE SEQUENCE [LARGE SCALE GENOMIC DNA]</scope>
</reference>
<organism evidence="1 2">
    <name type="scientific">Caerostris extrusa</name>
    <name type="common">Bark spider</name>
    <name type="synonym">Caerostris bankana</name>
    <dbReference type="NCBI Taxonomy" id="172846"/>
    <lineage>
        <taxon>Eukaryota</taxon>
        <taxon>Metazoa</taxon>
        <taxon>Ecdysozoa</taxon>
        <taxon>Arthropoda</taxon>
        <taxon>Chelicerata</taxon>
        <taxon>Arachnida</taxon>
        <taxon>Araneae</taxon>
        <taxon>Araneomorphae</taxon>
        <taxon>Entelegynae</taxon>
        <taxon>Araneoidea</taxon>
        <taxon>Araneidae</taxon>
        <taxon>Caerostris</taxon>
    </lineage>
</organism>
<dbReference type="EMBL" id="BPLR01011768">
    <property type="protein sequence ID" value="GIY48876.1"/>
    <property type="molecule type" value="Genomic_DNA"/>
</dbReference>
<dbReference type="Proteomes" id="UP001054945">
    <property type="component" value="Unassembled WGS sequence"/>
</dbReference>
<comment type="caution">
    <text evidence="1">The sequence shown here is derived from an EMBL/GenBank/DDBJ whole genome shotgun (WGS) entry which is preliminary data.</text>
</comment>
<accession>A0AAV4TTP6</accession>
<dbReference type="AlphaFoldDB" id="A0AAV4TTP6"/>
<name>A0AAV4TTP6_CAEEX</name>
<evidence type="ECO:0000313" key="2">
    <source>
        <dbReference type="Proteomes" id="UP001054945"/>
    </source>
</evidence>
<keyword evidence="2" id="KW-1185">Reference proteome</keyword>
<proteinExistence type="predicted"/>
<protein>
    <submittedName>
        <fullName evidence="1">Uncharacterized protein</fullName>
    </submittedName>
</protein>
<sequence>MCLAELANTPKYKVWLVAVTSRSRDKPTESRHQVVHFILVWSNLIKTALSFRDTSAYFKNRLKQSLSMQRMATYVFTPELPSVGPMK</sequence>
<evidence type="ECO:0000313" key="1">
    <source>
        <dbReference type="EMBL" id="GIY48876.1"/>
    </source>
</evidence>
<gene>
    <name evidence="1" type="ORF">CEXT_162181</name>
</gene>